<dbReference type="EMBL" id="CP024955">
    <property type="protein sequence ID" value="ATY84413.1"/>
    <property type="molecule type" value="Genomic_DNA"/>
</dbReference>
<dbReference type="CDD" id="cd02007">
    <property type="entry name" value="TPP_DXS"/>
    <property type="match status" value="1"/>
</dbReference>
<feature type="domain" description="Transketolase-like pyrimidine-binding" evidence="11">
    <location>
        <begin position="316"/>
        <end position="480"/>
    </location>
</feature>
<dbReference type="PANTHER" id="PTHR43322:SF5">
    <property type="entry name" value="1-DEOXY-D-XYLULOSE-5-PHOSPHATE SYNTHASE, CHLOROPLASTIC"/>
    <property type="match status" value="1"/>
</dbReference>
<evidence type="ECO:0000256" key="3">
    <source>
        <dbReference type="ARBA" id="ARBA00011738"/>
    </source>
</evidence>
<keyword evidence="9 10" id="KW-0414">Isoprene biosynthesis</keyword>
<dbReference type="Proteomes" id="UP000231932">
    <property type="component" value="Chromosome"/>
</dbReference>
<keyword evidence="4 10" id="KW-0808">Transferase</keyword>
<dbReference type="InterPro" id="IPR029061">
    <property type="entry name" value="THDP-binding"/>
</dbReference>
<dbReference type="Pfam" id="PF02780">
    <property type="entry name" value="Transketolase_C"/>
    <property type="match status" value="1"/>
</dbReference>
<dbReference type="SUPFAM" id="SSF52518">
    <property type="entry name" value="Thiamin diphosphate-binding fold (THDP-binding)"/>
    <property type="match status" value="2"/>
</dbReference>
<dbReference type="InterPro" id="IPR049557">
    <property type="entry name" value="Transketolase_CS"/>
</dbReference>
<dbReference type="SUPFAM" id="SSF52922">
    <property type="entry name" value="TK C-terminal domain-like"/>
    <property type="match status" value="1"/>
</dbReference>
<name>A0A2K8N510_9BACL</name>
<feature type="binding site" evidence="10">
    <location>
        <begin position="113"/>
        <end position="115"/>
    </location>
    <ligand>
        <name>thiamine diphosphate</name>
        <dbReference type="ChEBI" id="CHEBI:58937"/>
    </ligand>
</feature>
<evidence type="ECO:0000256" key="5">
    <source>
        <dbReference type="ARBA" id="ARBA00022723"/>
    </source>
</evidence>
<gene>
    <name evidence="10 12" type="primary">dxs</name>
    <name evidence="12" type="ORF">CVV65_05140</name>
</gene>
<comment type="pathway">
    <text evidence="1 10">Metabolic intermediate biosynthesis; 1-deoxy-D-xylulose 5-phosphate biosynthesis; 1-deoxy-D-xylulose 5-phosphate from D-glyceraldehyde 3-phosphate and pyruvate: step 1/1.</text>
</comment>
<dbReference type="PROSITE" id="PS00801">
    <property type="entry name" value="TRANSKETOLASE_1"/>
    <property type="match status" value="1"/>
</dbReference>
<dbReference type="InterPro" id="IPR005477">
    <property type="entry name" value="Dxylulose-5-P_synthase"/>
</dbReference>
<dbReference type="PROSITE" id="PS00802">
    <property type="entry name" value="TRANSKETOLASE_2"/>
    <property type="match status" value="1"/>
</dbReference>
<dbReference type="AlphaFoldDB" id="A0A2K8N510"/>
<dbReference type="HAMAP" id="MF_00315">
    <property type="entry name" value="DXP_synth"/>
    <property type="match status" value="1"/>
</dbReference>
<dbReference type="FunFam" id="3.40.50.970:FF:000030">
    <property type="entry name" value="1-deoxy-D-xylulose-5-phosphate synthase"/>
    <property type="match status" value="1"/>
</dbReference>
<dbReference type="EC" id="2.2.1.7" evidence="10"/>
<comment type="subunit">
    <text evidence="3 10">Homodimer.</text>
</comment>
<comment type="similarity">
    <text evidence="2 10">Belongs to the transketolase family. DXPS subfamily.</text>
</comment>
<dbReference type="GO" id="GO:0009228">
    <property type="term" value="P:thiamine biosynthetic process"/>
    <property type="evidence" value="ECO:0007669"/>
    <property type="project" value="UniProtKB-UniRule"/>
</dbReference>
<dbReference type="InterPro" id="IPR033248">
    <property type="entry name" value="Transketolase_C"/>
</dbReference>
<evidence type="ECO:0000256" key="7">
    <source>
        <dbReference type="ARBA" id="ARBA00022977"/>
    </source>
</evidence>
<comment type="cofactor">
    <cofactor evidence="10">
        <name>Mg(2+)</name>
        <dbReference type="ChEBI" id="CHEBI:18420"/>
    </cofactor>
    <text evidence="10">Binds 1 Mg(2+) ion per subunit.</text>
</comment>
<dbReference type="GO" id="GO:0030976">
    <property type="term" value="F:thiamine pyrophosphate binding"/>
    <property type="evidence" value="ECO:0007669"/>
    <property type="project" value="UniProtKB-UniRule"/>
</dbReference>
<keyword evidence="7 10" id="KW-0784">Thiamine biosynthesis</keyword>
<protein>
    <recommendedName>
        <fullName evidence="10">1-deoxy-D-xylulose-5-phosphate synthase</fullName>
        <ecNumber evidence="10">2.2.1.7</ecNumber>
    </recommendedName>
    <alternativeName>
        <fullName evidence="10">1-deoxyxylulose-5-phosphate synthase</fullName>
        <shortName evidence="10">DXP synthase</shortName>
        <shortName evidence="10">DXPS</shortName>
    </alternativeName>
</protein>
<comment type="catalytic activity">
    <reaction evidence="10">
        <text>D-glyceraldehyde 3-phosphate + pyruvate + H(+) = 1-deoxy-D-xylulose 5-phosphate + CO2</text>
        <dbReference type="Rhea" id="RHEA:12605"/>
        <dbReference type="ChEBI" id="CHEBI:15361"/>
        <dbReference type="ChEBI" id="CHEBI:15378"/>
        <dbReference type="ChEBI" id="CHEBI:16526"/>
        <dbReference type="ChEBI" id="CHEBI:57792"/>
        <dbReference type="ChEBI" id="CHEBI:59776"/>
        <dbReference type="EC" id="2.2.1.7"/>
    </reaction>
</comment>
<evidence type="ECO:0000313" key="13">
    <source>
        <dbReference type="Proteomes" id="UP000231932"/>
    </source>
</evidence>
<feature type="binding site" evidence="10">
    <location>
        <begin position="145"/>
        <end position="146"/>
    </location>
    <ligand>
        <name>thiamine diphosphate</name>
        <dbReference type="ChEBI" id="CHEBI:58937"/>
    </ligand>
</feature>
<dbReference type="Gene3D" id="3.40.50.970">
    <property type="match status" value="2"/>
</dbReference>
<evidence type="ECO:0000256" key="8">
    <source>
        <dbReference type="ARBA" id="ARBA00023052"/>
    </source>
</evidence>
<dbReference type="InterPro" id="IPR020826">
    <property type="entry name" value="Transketolase_BS"/>
</dbReference>
<dbReference type="GO" id="GO:0016114">
    <property type="term" value="P:terpenoid biosynthetic process"/>
    <property type="evidence" value="ECO:0007669"/>
    <property type="project" value="UniProtKB-UniRule"/>
</dbReference>
<dbReference type="SMART" id="SM00861">
    <property type="entry name" value="Transket_pyr"/>
    <property type="match status" value="1"/>
</dbReference>
<proteinExistence type="inferred from homology"/>
<comment type="function">
    <text evidence="10">Catalyzes the acyloin condensation reaction between C atoms 2 and 3 of pyruvate and glyceraldehyde 3-phosphate to yield 1-deoxy-D-xylulose-5-phosphate (DXP).</text>
</comment>
<evidence type="ECO:0000256" key="2">
    <source>
        <dbReference type="ARBA" id="ARBA00011081"/>
    </source>
</evidence>
<dbReference type="GO" id="GO:0008661">
    <property type="term" value="F:1-deoxy-D-xylulose-5-phosphate synthase activity"/>
    <property type="evidence" value="ECO:0007669"/>
    <property type="project" value="UniProtKB-UniRule"/>
</dbReference>
<dbReference type="InterPro" id="IPR005475">
    <property type="entry name" value="Transketolase-like_Pyr-bd"/>
</dbReference>
<evidence type="ECO:0000256" key="6">
    <source>
        <dbReference type="ARBA" id="ARBA00022842"/>
    </source>
</evidence>
<evidence type="ECO:0000313" key="12">
    <source>
        <dbReference type="EMBL" id="ATY84413.1"/>
    </source>
</evidence>
<dbReference type="GO" id="GO:0005829">
    <property type="term" value="C:cytosol"/>
    <property type="evidence" value="ECO:0007669"/>
    <property type="project" value="TreeGrafter"/>
</dbReference>
<dbReference type="PANTHER" id="PTHR43322">
    <property type="entry name" value="1-D-DEOXYXYLULOSE 5-PHOSPHATE SYNTHASE-RELATED"/>
    <property type="match status" value="1"/>
</dbReference>
<feature type="binding site" evidence="10">
    <location>
        <position position="173"/>
    </location>
    <ligand>
        <name>Mg(2+)</name>
        <dbReference type="ChEBI" id="CHEBI:18420"/>
    </ligand>
</feature>
<feature type="binding site" evidence="10">
    <location>
        <position position="284"/>
    </location>
    <ligand>
        <name>thiamine diphosphate</name>
        <dbReference type="ChEBI" id="CHEBI:58937"/>
    </ligand>
</feature>
<dbReference type="UniPathway" id="UPA00064">
    <property type="reaction ID" value="UER00091"/>
</dbReference>
<keyword evidence="8 10" id="KW-0786">Thiamine pyrophosphate</keyword>
<evidence type="ECO:0000256" key="1">
    <source>
        <dbReference type="ARBA" id="ARBA00004980"/>
    </source>
</evidence>
<keyword evidence="6 10" id="KW-0460">Magnesium</keyword>
<dbReference type="GO" id="GO:0019288">
    <property type="term" value="P:isopentenyl diphosphate biosynthetic process, methylerythritol 4-phosphate pathway"/>
    <property type="evidence" value="ECO:0007669"/>
    <property type="project" value="TreeGrafter"/>
</dbReference>
<dbReference type="NCBIfam" id="TIGR00204">
    <property type="entry name" value="dxs"/>
    <property type="match status" value="1"/>
</dbReference>
<dbReference type="CDD" id="cd07033">
    <property type="entry name" value="TPP_PYR_DXS_TK_like"/>
    <property type="match status" value="1"/>
</dbReference>
<reference evidence="13" key="1">
    <citation type="submission" date="2017-11" db="EMBL/GenBank/DDBJ databases">
        <title>Complete Genome Sequence of Kyrpidia sp. Strain EA-1, a thermophilic, hydrogen-oxidizing Bacterium, isolated from the Azores.</title>
        <authorList>
            <person name="Reiner J.E."/>
            <person name="Lapp C.J."/>
            <person name="Bunk B."/>
            <person name="Gescher J."/>
        </authorList>
    </citation>
    <scope>NUCLEOTIDE SEQUENCE [LARGE SCALE GENOMIC DNA]</scope>
    <source>
        <strain evidence="13">EA-1</strain>
    </source>
</reference>
<dbReference type="RefSeq" id="WP_100667234.1">
    <property type="nucleotide sequence ID" value="NZ_CP024955.1"/>
</dbReference>
<feature type="binding site" evidence="10">
    <location>
        <position position="144"/>
    </location>
    <ligand>
        <name>Mg(2+)</name>
        <dbReference type="ChEBI" id="CHEBI:18420"/>
    </ligand>
</feature>
<dbReference type="InterPro" id="IPR009014">
    <property type="entry name" value="Transketo_C/PFOR_II"/>
</dbReference>
<dbReference type="Gene3D" id="3.40.50.920">
    <property type="match status" value="1"/>
</dbReference>
<accession>A0A2K8N510</accession>
<evidence type="ECO:0000256" key="9">
    <source>
        <dbReference type="ARBA" id="ARBA00023229"/>
    </source>
</evidence>
<evidence type="ECO:0000256" key="4">
    <source>
        <dbReference type="ARBA" id="ARBA00022679"/>
    </source>
</evidence>
<evidence type="ECO:0000259" key="11">
    <source>
        <dbReference type="SMART" id="SM00861"/>
    </source>
</evidence>
<dbReference type="KEGG" id="kyr:CVV65_05140"/>
<feature type="binding site" evidence="10">
    <location>
        <position position="72"/>
    </location>
    <ligand>
        <name>thiamine diphosphate</name>
        <dbReference type="ChEBI" id="CHEBI:58937"/>
    </ligand>
</feature>
<dbReference type="FunFam" id="3.40.50.920:FF:000002">
    <property type="entry name" value="1-deoxy-D-xylulose-5-phosphate synthase"/>
    <property type="match status" value="1"/>
</dbReference>
<sequence>MLLDRVNGPADLKAMSLAELRQLAAEIRRFLIEQLSVTGGHFGPNLGVVELTLALHRVFDSPRDKIIWDVGHQAYVHKIITGRKERFPTLRQFGGLAGFPKRSESPHDAFGTGHASTSISAALGMAVARDLKGESHHVVAVIGDGAMTGGMALEALNHAGHLRKRLIVVLNDNEMSIAENVGAMANYLAKLRTDRTYAKMKNEVEHLLKRIPSIGGKVARTLERAKDSVKYFWVPGMLFEELGFTYFGPVDGHDLAALTTMLDRVKECPDPVLLHVVTQKGKGYGRAERAPDKLHSVTPFNPETGKAEKSSSSLAPSYTDVFGNAIVELAEQDPRIVAITAAMPGGTGLTKFAQRFPDRFFDVGIAEQHAATLSAGLAASGMRPVFAVYSTFLQRAYDQVIHDICIQNLPVVFAVDRAGLVGADGETHQGAFDVAYLRTVPNMTIMMPKDENELRQMLYTALQLPGPVAVRYPRGAARGVPLDKEWHTIPIGSWEVIRQGLSPVAVVAMGPMVALAEEAADRLAEEGVDPMIINARFVKPLDGDFLLRLAGEGWALVTVEETALAGGLGSAVLEWLAGHGLHGVPVRCLGLPDQFIPHGGRGELLRAVGLTAERVADAVKDVLRAGRVPRAAVHTLEGSDLRLGQGRR</sequence>
<dbReference type="Pfam" id="PF02779">
    <property type="entry name" value="Transket_pyr"/>
    <property type="match status" value="1"/>
</dbReference>
<evidence type="ECO:0000256" key="10">
    <source>
        <dbReference type="HAMAP-Rule" id="MF_00315"/>
    </source>
</evidence>
<dbReference type="Pfam" id="PF13292">
    <property type="entry name" value="DXP_synthase_N"/>
    <property type="match status" value="1"/>
</dbReference>
<keyword evidence="5 10" id="KW-0479">Metal-binding</keyword>
<keyword evidence="13" id="KW-1185">Reference proteome</keyword>
<feature type="binding site" evidence="10">
    <location>
        <position position="367"/>
    </location>
    <ligand>
        <name>thiamine diphosphate</name>
        <dbReference type="ChEBI" id="CHEBI:58937"/>
    </ligand>
</feature>
<comment type="cofactor">
    <cofactor evidence="10">
        <name>thiamine diphosphate</name>
        <dbReference type="ChEBI" id="CHEBI:58937"/>
    </cofactor>
    <text evidence="10">Binds 1 thiamine pyrophosphate per subunit.</text>
</comment>
<dbReference type="GO" id="GO:0000287">
    <property type="term" value="F:magnesium ion binding"/>
    <property type="evidence" value="ECO:0007669"/>
    <property type="project" value="UniProtKB-UniRule"/>
</dbReference>
<dbReference type="OrthoDB" id="9803371at2"/>
<dbReference type="NCBIfam" id="NF003933">
    <property type="entry name" value="PRK05444.2-2"/>
    <property type="match status" value="1"/>
</dbReference>
<organism evidence="12 13">
    <name type="scientific">Kyrpidia spormannii</name>
    <dbReference type="NCBI Taxonomy" id="2055160"/>
    <lineage>
        <taxon>Bacteria</taxon>
        <taxon>Bacillati</taxon>
        <taxon>Bacillota</taxon>
        <taxon>Bacilli</taxon>
        <taxon>Bacillales</taxon>
        <taxon>Alicyclobacillaceae</taxon>
        <taxon>Kyrpidia</taxon>
    </lineage>
</organism>
<feature type="binding site" evidence="10">
    <location>
        <position position="173"/>
    </location>
    <ligand>
        <name>thiamine diphosphate</name>
        <dbReference type="ChEBI" id="CHEBI:58937"/>
    </ligand>
</feature>